<protein>
    <submittedName>
        <fullName evidence="13">WD repeat-containing and planar cell polarity effector fritz homolog</fullName>
    </submittedName>
</protein>
<gene>
    <name evidence="13" type="ORF">PACLA_8A057881</name>
</gene>
<keyword evidence="7" id="KW-0677">Repeat</keyword>
<keyword evidence="9" id="KW-0969">Cilium</keyword>
<evidence type="ECO:0000256" key="11">
    <source>
        <dbReference type="ARBA" id="ARBA00023212"/>
    </source>
</evidence>
<evidence type="ECO:0000313" key="13">
    <source>
        <dbReference type="EMBL" id="CAB3985012.1"/>
    </source>
</evidence>
<dbReference type="GO" id="GO:0045184">
    <property type="term" value="P:establishment of protein localization"/>
    <property type="evidence" value="ECO:0007669"/>
    <property type="project" value="TreeGrafter"/>
</dbReference>
<dbReference type="InterPro" id="IPR024511">
    <property type="entry name" value="Frtz"/>
</dbReference>
<dbReference type="InterPro" id="IPR015943">
    <property type="entry name" value="WD40/YVTN_repeat-like_dom_sf"/>
</dbReference>
<dbReference type="OrthoDB" id="10013020at2759"/>
<reference evidence="13" key="1">
    <citation type="submission" date="2020-04" db="EMBL/GenBank/DDBJ databases">
        <authorList>
            <person name="Alioto T."/>
            <person name="Alioto T."/>
            <person name="Gomez Garrido J."/>
        </authorList>
    </citation>
    <scope>NUCLEOTIDE SEQUENCE</scope>
    <source>
        <strain evidence="13">A484AB</strain>
    </source>
</reference>
<evidence type="ECO:0000256" key="6">
    <source>
        <dbReference type="ARBA" id="ARBA00022574"/>
    </source>
</evidence>
<evidence type="ECO:0000256" key="1">
    <source>
        <dbReference type="ARBA" id="ARBA00004236"/>
    </source>
</evidence>
<evidence type="ECO:0000256" key="4">
    <source>
        <dbReference type="ARBA" id="ARBA00022475"/>
    </source>
</evidence>
<dbReference type="InterPro" id="IPR036322">
    <property type="entry name" value="WD40_repeat_dom_sf"/>
</dbReference>
<dbReference type="Pfam" id="PF11768">
    <property type="entry name" value="Frtz"/>
    <property type="match status" value="1"/>
</dbReference>
<dbReference type="Gene3D" id="2.130.10.10">
    <property type="entry name" value="YVTN repeat-like/Quinoprotein amine dehydrogenase"/>
    <property type="match status" value="1"/>
</dbReference>
<comment type="subcellular location">
    <subcellularLocation>
        <location evidence="1">Cell membrane</location>
    </subcellularLocation>
    <subcellularLocation>
        <location evidence="2">Cytoplasm</location>
        <location evidence="2">Cytoskeleton</location>
        <location evidence="2">Cilium axoneme</location>
    </subcellularLocation>
</comment>
<dbReference type="PANTHER" id="PTHR13667">
    <property type="entry name" value="HOMOLOC-13"/>
    <property type="match status" value="1"/>
</dbReference>
<accession>A0A6S7G7R0</accession>
<keyword evidence="8" id="KW-0970">Cilium biogenesis/degradation</keyword>
<keyword evidence="5" id="KW-0963">Cytoplasm</keyword>
<organism evidence="13 14">
    <name type="scientific">Paramuricea clavata</name>
    <name type="common">Red gorgonian</name>
    <name type="synonym">Violescent sea-whip</name>
    <dbReference type="NCBI Taxonomy" id="317549"/>
    <lineage>
        <taxon>Eukaryota</taxon>
        <taxon>Metazoa</taxon>
        <taxon>Cnidaria</taxon>
        <taxon>Anthozoa</taxon>
        <taxon>Octocorallia</taxon>
        <taxon>Malacalcyonacea</taxon>
        <taxon>Plexauridae</taxon>
        <taxon>Paramuricea</taxon>
    </lineage>
</organism>
<dbReference type="Proteomes" id="UP001152795">
    <property type="component" value="Unassembled WGS sequence"/>
</dbReference>
<dbReference type="EMBL" id="CACRXK020000817">
    <property type="protein sequence ID" value="CAB3985012.1"/>
    <property type="molecule type" value="Genomic_DNA"/>
</dbReference>
<evidence type="ECO:0000256" key="3">
    <source>
        <dbReference type="ARBA" id="ARBA00006059"/>
    </source>
</evidence>
<evidence type="ECO:0000313" key="14">
    <source>
        <dbReference type="Proteomes" id="UP001152795"/>
    </source>
</evidence>
<evidence type="ECO:0000256" key="2">
    <source>
        <dbReference type="ARBA" id="ARBA00004430"/>
    </source>
</evidence>
<evidence type="ECO:0000256" key="5">
    <source>
        <dbReference type="ARBA" id="ARBA00022490"/>
    </source>
</evidence>
<comment type="caution">
    <text evidence="13">The sequence shown here is derived from an EMBL/GenBank/DDBJ whole genome shotgun (WGS) entry which is preliminary data.</text>
</comment>
<keyword evidence="10" id="KW-0472">Membrane</keyword>
<evidence type="ECO:0000256" key="7">
    <source>
        <dbReference type="ARBA" id="ARBA00022737"/>
    </source>
</evidence>
<dbReference type="SUPFAM" id="SSF50978">
    <property type="entry name" value="WD40 repeat-like"/>
    <property type="match status" value="1"/>
</dbReference>
<sequence length="781" mass="87359">MAATLWGHLHAWTFKRHAEKCDDLGVHIYHDKTTGSKDDLCSQSRQKWEESRNVAWTLKNKRPERLKDNLTEVEEMIQASQIVQVLWSSARFIQVLLSNCTLISFMVAKNSGDVGKIFIDKSLCGKLTDKINAGVWAEDFMLLSFCDKSKICCINFARKLPTDFRKLEKLAVLEPKISFIDLPGQVGGRLNRCLSLNTSKDMVSIWWSLASEEAWPWSPVAGDRARANVILIGVKGGKFDVLAYLRTECDPIHAAFSSQNPHHILTIESTPKNEGDNTIDSCVYEFYKNGVNRVSATSISLQAAVSCVAWNKAADKLLLGCKDKSLVVYDCHRLVTQRRNIPFVPSEIAWHPVGSVVFIFSLQGDIQVFDMALAPVLLQLAGEGQNESRIFRMSEYFRDIKLSHAVWSCDSPLNFVSDGDVACSDNMFMVFQDGGLLCNLRIELGSLTLGRIGPREVIEEYIKHNQAEQAVNFVNSINWNDDGSSCFACLSAVMNYLLKFPLTDKREGLLEETLGCFYTPSRPINDVVVLQYREPLSRWSRRFFYHLLRYKKFQKAFMLAVDIGAADLFMDIHFVALDAGNIALAENAKNKALEIDSELLSTETDSSSGVEDDDCISIEEENNRVENGSLNRAGLNILANQYEAGNNTQDFVEQNAITGQSEVAEVNGEAELPENQQNSAMVLPLNTNITQDPDVWALANILANQYEDGNNTQDFVEQNATTGQSEVAEVNGEAELPENHPNSTTLLPLNTNITQNPDVWARANNIELETTENDGEEVIYL</sequence>
<dbReference type="GO" id="GO:0097541">
    <property type="term" value="C:axonemal basal plate"/>
    <property type="evidence" value="ECO:0007669"/>
    <property type="project" value="TreeGrafter"/>
</dbReference>
<evidence type="ECO:0000256" key="9">
    <source>
        <dbReference type="ARBA" id="ARBA00023069"/>
    </source>
</evidence>
<keyword evidence="11" id="KW-0206">Cytoskeleton</keyword>
<evidence type="ECO:0000256" key="12">
    <source>
        <dbReference type="ARBA" id="ARBA00023273"/>
    </source>
</evidence>
<dbReference type="PANTHER" id="PTHR13667:SF5">
    <property type="entry name" value="WD REPEAT-CONTAINING AND PLANAR CELL POLARITY EFFECTOR PROTEIN FRITZ HOMOLOG"/>
    <property type="match status" value="1"/>
</dbReference>
<dbReference type="GO" id="GO:0005886">
    <property type="term" value="C:plasma membrane"/>
    <property type="evidence" value="ECO:0007669"/>
    <property type="project" value="UniProtKB-SubCell"/>
</dbReference>
<comment type="similarity">
    <text evidence="3">Belongs to the WD repeat fritz family.</text>
</comment>
<keyword evidence="14" id="KW-1185">Reference proteome</keyword>
<dbReference type="GO" id="GO:0007399">
    <property type="term" value="P:nervous system development"/>
    <property type="evidence" value="ECO:0007669"/>
    <property type="project" value="TreeGrafter"/>
</dbReference>
<dbReference type="GO" id="GO:0044782">
    <property type="term" value="P:cilium organization"/>
    <property type="evidence" value="ECO:0007669"/>
    <property type="project" value="TreeGrafter"/>
</dbReference>
<name>A0A6S7G7R0_PARCT</name>
<keyword evidence="4" id="KW-1003">Cell membrane</keyword>
<proteinExistence type="inferred from homology"/>
<keyword evidence="6" id="KW-0853">WD repeat</keyword>
<keyword evidence="12" id="KW-0966">Cell projection</keyword>
<dbReference type="AlphaFoldDB" id="A0A6S7G7R0"/>
<evidence type="ECO:0000256" key="10">
    <source>
        <dbReference type="ARBA" id="ARBA00023136"/>
    </source>
</evidence>
<evidence type="ECO:0000256" key="8">
    <source>
        <dbReference type="ARBA" id="ARBA00022794"/>
    </source>
</evidence>